<evidence type="ECO:0000313" key="6">
    <source>
        <dbReference type="Proteomes" id="UP000286434"/>
    </source>
</evidence>
<evidence type="ECO:0000259" key="1">
    <source>
        <dbReference type="Pfam" id="PF13280"/>
    </source>
</evidence>
<keyword evidence="5" id="KW-1185">Reference proteome</keyword>
<proteinExistence type="predicted"/>
<dbReference type="AlphaFoldDB" id="A0A178T8L2"/>
<evidence type="ECO:0000313" key="5">
    <source>
        <dbReference type="Proteomes" id="UP000078336"/>
    </source>
</evidence>
<dbReference type="PANTHER" id="PTHR34580:SF1">
    <property type="entry name" value="PROTEIN PAFC"/>
    <property type="match status" value="1"/>
</dbReference>
<dbReference type="EMBL" id="SBBW01000005">
    <property type="protein sequence ID" value="RWU15753.1"/>
    <property type="molecule type" value="Genomic_DNA"/>
</dbReference>
<evidence type="ECO:0000259" key="2">
    <source>
        <dbReference type="Pfam" id="PF25583"/>
    </source>
</evidence>
<organism evidence="3 5">
    <name type="scientific">Anoxybacillus flavithermus</name>
    <dbReference type="NCBI Taxonomy" id="33934"/>
    <lineage>
        <taxon>Bacteria</taxon>
        <taxon>Bacillati</taxon>
        <taxon>Bacillota</taxon>
        <taxon>Bacilli</taxon>
        <taxon>Bacillales</taxon>
        <taxon>Anoxybacillaceae</taxon>
        <taxon>Anoxybacillus</taxon>
    </lineage>
</organism>
<dbReference type="Pfam" id="PF25583">
    <property type="entry name" value="WCX"/>
    <property type="match status" value="1"/>
</dbReference>
<dbReference type="Proteomes" id="UP000286434">
    <property type="component" value="Unassembled WGS sequence"/>
</dbReference>
<feature type="domain" description="WYL" evidence="1">
    <location>
        <begin position="151"/>
        <end position="216"/>
    </location>
</feature>
<dbReference type="InterPro" id="IPR051534">
    <property type="entry name" value="CBASS_pafABC_assoc_protein"/>
</dbReference>
<gene>
    <name evidence="4" type="ORF">EA138_02280</name>
    <name evidence="3" type="ORF">TAF16_2029</name>
</gene>
<comment type="caution">
    <text evidence="3">The sequence shown here is derived from an EMBL/GenBank/DDBJ whole genome shotgun (WGS) entry which is preliminary data.</text>
</comment>
<sequence>MSEQCSKPWRILSIYDRLREGETILKKQEADRFSVDEKTIQRDIEELRAYIADTFYDSVTIDYDRQKRGYVWRQKESKQRCLTNEDILIISKILLESRALKREEMKELLDKLVLVADQKSRSFIENMIRNERFHYVSLHHNKPLIRSIWDLSEAIYTKKLVVVEYRKEGSEESVIRKLKPVGIVFSEYYFYLIAFLTEYEFSFPTIYRIDRIVRYELSDERFKLDYATRFEEGQFRKRVQFMHPGELMKITFRYWGSSLQAILDRLPTAEVVGNDGQAFIIEAEVYGRGIKMWLLSQAQYLEVIKPEEFREEMRETIEKMLENYR</sequence>
<reference evidence="4 6" key="2">
    <citation type="submission" date="2019-01" db="EMBL/GenBank/DDBJ databases">
        <title>Anoxybacillus flavithermus in powdered infant formula.</title>
        <authorList>
            <person name="Rhee M.S."/>
            <person name="Choi I.-G."/>
            <person name="Cho T.J."/>
            <person name="Park B."/>
        </authorList>
    </citation>
    <scope>NUCLEOTIDE SEQUENCE [LARGE SCALE GENOMIC DNA]</scope>
    <source>
        <strain evidence="4 6">FHS-PPAM212</strain>
    </source>
</reference>
<protein>
    <submittedName>
        <fullName evidence="4">WYL domain-containing protein</fullName>
    </submittedName>
</protein>
<dbReference type="Pfam" id="PF13280">
    <property type="entry name" value="WYL"/>
    <property type="match status" value="1"/>
</dbReference>
<feature type="domain" description="WCX" evidence="2">
    <location>
        <begin position="274"/>
        <end position="321"/>
    </location>
</feature>
<dbReference type="Proteomes" id="UP000078336">
    <property type="component" value="Unassembled WGS sequence"/>
</dbReference>
<accession>A0A178T8L2</accession>
<dbReference type="OrthoDB" id="86031at2"/>
<dbReference type="RefSeq" id="WP_004891164.1">
    <property type="nucleotide sequence ID" value="NZ_CP021838.1"/>
</dbReference>
<dbReference type="PROSITE" id="PS52050">
    <property type="entry name" value="WYL"/>
    <property type="match status" value="1"/>
</dbReference>
<dbReference type="PANTHER" id="PTHR34580">
    <property type="match status" value="1"/>
</dbReference>
<evidence type="ECO:0000313" key="3">
    <source>
        <dbReference type="EMBL" id="OAO77776.1"/>
    </source>
</evidence>
<dbReference type="EMBL" id="LUCQ01000120">
    <property type="protein sequence ID" value="OAO77776.1"/>
    <property type="molecule type" value="Genomic_DNA"/>
</dbReference>
<name>A0A178T8L2_9BACL</name>
<dbReference type="InterPro" id="IPR057727">
    <property type="entry name" value="WCX_dom"/>
</dbReference>
<dbReference type="InterPro" id="IPR026881">
    <property type="entry name" value="WYL_dom"/>
</dbReference>
<dbReference type="PATRIC" id="fig|33934.7.peg.1984"/>
<evidence type="ECO:0000313" key="4">
    <source>
        <dbReference type="EMBL" id="RWU15753.1"/>
    </source>
</evidence>
<reference evidence="3 5" key="1">
    <citation type="submission" date="2016-03" db="EMBL/GenBank/DDBJ databases">
        <title>Spore heat resistance.</title>
        <authorList>
            <person name="Boekhorst J."/>
            <person name="Berendsen E.M."/>
            <person name="Wells-Bennik M.H."/>
            <person name="Kuipers O.P."/>
        </authorList>
    </citation>
    <scope>NUCLEOTIDE SEQUENCE [LARGE SCALE GENOMIC DNA]</scope>
    <source>
        <strain evidence="3 5">AF16</strain>
    </source>
</reference>